<dbReference type="InterPro" id="IPR036837">
    <property type="entry name" value="Cation_efflux_CTD_sf"/>
</dbReference>
<dbReference type="EMBL" id="JACBZP010000001">
    <property type="protein sequence ID" value="NYI66063.1"/>
    <property type="molecule type" value="Genomic_DNA"/>
</dbReference>
<evidence type="ECO:0000256" key="1">
    <source>
        <dbReference type="ARBA" id="ARBA00004141"/>
    </source>
</evidence>
<feature type="transmembrane region" description="Helical" evidence="8">
    <location>
        <begin position="122"/>
        <end position="143"/>
    </location>
</feature>
<dbReference type="InterPro" id="IPR027470">
    <property type="entry name" value="Cation_efflux_CTD"/>
</dbReference>
<evidence type="ECO:0000259" key="10">
    <source>
        <dbReference type="Pfam" id="PF16916"/>
    </source>
</evidence>
<reference evidence="11 12" key="1">
    <citation type="submission" date="2020-07" db="EMBL/GenBank/DDBJ databases">
        <title>Sequencing the genomes of 1000 actinobacteria strains.</title>
        <authorList>
            <person name="Klenk H.-P."/>
        </authorList>
    </citation>
    <scope>NUCLEOTIDE SEQUENCE [LARGE SCALE GENOMIC DNA]</scope>
    <source>
        <strain evidence="11 12">DSM 26341</strain>
    </source>
</reference>
<dbReference type="Gene3D" id="3.30.70.1350">
    <property type="entry name" value="Cation efflux protein, cytoplasmic domain"/>
    <property type="match status" value="1"/>
</dbReference>
<dbReference type="RefSeq" id="WP_179425168.1">
    <property type="nucleotide sequence ID" value="NZ_JACBZP010000001.1"/>
</dbReference>
<evidence type="ECO:0000313" key="12">
    <source>
        <dbReference type="Proteomes" id="UP000539111"/>
    </source>
</evidence>
<evidence type="ECO:0000256" key="7">
    <source>
        <dbReference type="ARBA" id="ARBA00023136"/>
    </source>
</evidence>
<dbReference type="Pfam" id="PF01545">
    <property type="entry name" value="Cation_efflux"/>
    <property type="match status" value="1"/>
</dbReference>
<keyword evidence="3" id="KW-0813">Transport</keyword>
<keyword evidence="5 8" id="KW-1133">Transmembrane helix</keyword>
<dbReference type="SUPFAM" id="SSF160240">
    <property type="entry name" value="Cation efflux protein cytoplasmic domain-like"/>
    <property type="match status" value="1"/>
</dbReference>
<evidence type="ECO:0000313" key="11">
    <source>
        <dbReference type="EMBL" id="NYI66063.1"/>
    </source>
</evidence>
<feature type="transmembrane region" description="Helical" evidence="8">
    <location>
        <begin position="21"/>
        <end position="48"/>
    </location>
</feature>
<feature type="domain" description="Cation efflux protein transmembrane" evidence="9">
    <location>
        <begin position="23"/>
        <end position="212"/>
    </location>
</feature>
<dbReference type="PANTHER" id="PTHR11562">
    <property type="entry name" value="CATION EFFLUX PROTEIN/ ZINC TRANSPORTER"/>
    <property type="match status" value="1"/>
</dbReference>
<dbReference type="GO" id="GO:0005886">
    <property type="term" value="C:plasma membrane"/>
    <property type="evidence" value="ECO:0007669"/>
    <property type="project" value="TreeGrafter"/>
</dbReference>
<feature type="domain" description="Cation efflux protein cytoplasmic" evidence="10">
    <location>
        <begin position="216"/>
        <end position="294"/>
    </location>
</feature>
<evidence type="ECO:0000256" key="4">
    <source>
        <dbReference type="ARBA" id="ARBA00022692"/>
    </source>
</evidence>
<dbReference type="InterPro" id="IPR027469">
    <property type="entry name" value="Cation_efflux_TMD_sf"/>
</dbReference>
<proteinExistence type="inferred from homology"/>
<accession>A0A7Z0A9H9</accession>
<dbReference type="GO" id="GO:0005385">
    <property type="term" value="F:zinc ion transmembrane transporter activity"/>
    <property type="evidence" value="ECO:0007669"/>
    <property type="project" value="TreeGrafter"/>
</dbReference>
<comment type="similarity">
    <text evidence="2">Belongs to the cation diffusion facilitator (CDF) transporter (TC 2.A.4) family. SLC30A subfamily.</text>
</comment>
<dbReference type="InterPro" id="IPR058533">
    <property type="entry name" value="Cation_efflux_TM"/>
</dbReference>
<evidence type="ECO:0000256" key="8">
    <source>
        <dbReference type="SAM" id="Phobius"/>
    </source>
</evidence>
<dbReference type="Gene3D" id="1.20.1510.10">
    <property type="entry name" value="Cation efflux protein transmembrane domain"/>
    <property type="match status" value="1"/>
</dbReference>
<dbReference type="AlphaFoldDB" id="A0A7Z0A9H9"/>
<dbReference type="Pfam" id="PF16916">
    <property type="entry name" value="ZT_dimer"/>
    <property type="match status" value="1"/>
</dbReference>
<evidence type="ECO:0000259" key="9">
    <source>
        <dbReference type="Pfam" id="PF01545"/>
    </source>
</evidence>
<keyword evidence="7 8" id="KW-0472">Membrane</keyword>
<dbReference type="InterPro" id="IPR002524">
    <property type="entry name" value="Cation_efflux"/>
</dbReference>
<feature type="transmembrane region" description="Helical" evidence="8">
    <location>
        <begin position="155"/>
        <end position="181"/>
    </location>
</feature>
<name>A0A7Z0A9H9_9MICO</name>
<dbReference type="PANTHER" id="PTHR11562:SF17">
    <property type="entry name" value="RE54080P-RELATED"/>
    <property type="match status" value="1"/>
</dbReference>
<keyword evidence="6" id="KW-0406">Ion transport</keyword>
<evidence type="ECO:0000256" key="3">
    <source>
        <dbReference type="ARBA" id="ARBA00022448"/>
    </source>
</evidence>
<keyword evidence="4 8" id="KW-0812">Transmembrane</keyword>
<evidence type="ECO:0000256" key="2">
    <source>
        <dbReference type="ARBA" id="ARBA00008873"/>
    </source>
</evidence>
<dbReference type="Proteomes" id="UP000539111">
    <property type="component" value="Unassembled WGS sequence"/>
</dbReference>
<keyword evidence="12" id="KW-1185">Reference proteome</keyword>
<comment type="subcellular location">
    <subcellularLocation>
        <location evidence="1">Membrane</location>
        <topology evidence="1">Multi-pass membrane protein</topology>
    </subcellularLocation>
</comment>
<comment type="caution">
    <text evidence="11">The sequence shown here is derived from an EMBL/GenBank/DDBJ whole genome shotgun (WGS) entry which is preliminary data.</text>
</comment>
<evidence type="ECO:0000256" key="5">
    <source>
        <dbReference type="ARBA" id="ARBA00022989"/>
    </source>
</evidence>
<gene>
    <name evidence="11" type="ORF">BJY26_000369</name>
</gene>
<feature type="transmembrane region" description="Helical" evidence="8">
    <location>
        <begin position="54"/>
        <end position="76"/>
    </location>
</feature>
<evidence type="ECO:0000256" key="6">
    <source>
        <dbReference type="ARBA" id="ARBA00023065"/>
    </source>
</evidence>
<protein>
    <submittedName>
        <fullName evidence="11">Cobalt-zinc-cadmium efflux system protein</fullName>
    </submittedName>
</protein>
<sequence length="306" mass="32147">MGLGHDHGMPTTAAGNHSRRMALVLGITLSVMVLELIGALVSGSLALLSDAGHMFTDAAGVTIALIATRLAATPANDQRTFGLQRTEILAALSNAVVLIVIAVLIVVEAISRLGSAASVHSMPMLIFGIIGLVANAISMSVLASGQKASLNVRGAYLEVLGDLLGSAAVIVASVVIMTTGFEPADSIASLLIAAMILPRAWSLLRDVVNVLLEATPKGIDLEKVRDHVSSVPGVIDLHDLHAWTITSGVPVLSAHVVVERDWLDADGIDHVLDRLADCLRGHFDVEHCTFQLEPADHSAHEPRLHD</sequence>
<dbReference type="SUPFAM" id="SSF161111">
    <property type="entry name" value="Cation efflux protein transmembrane domain-like"/>
    <property type="match status" value="1"/>
</dbReference>
<feature type="transmembrane region" description="Helical" evidence="8">
    <location>
        <begin position="88"/>
        <end position="110"/>
    </location>
</feature>
<dbReference type="NCBIfam" id="TIGR01297">
    <property type="entry name" value="CDF"/>
    <property type="match status" value="1"/>
</dbReference>
<dbReference type="InterPro" id="IPR050681">
    <property type="entry name" value="CDF/SLC30A"/>
</dbReference>
<organism evidence="11 12">
    <name type="scientific">Spelaeicoccus albus</name>
    <dbReference type="NCBI Taxonomy" id="1280376"/>
    <lineage>
        <taxon>Bacteria</taxon>
        <taxon>Bacillati</taxon>
        <taxon>Actinomycetota</taxon>
        <taxon>Actinomycetes</taxon>
        <taxon>Micrococcales</taxon>
        <taxon>Brevibacteriaceae</taxon>
        <taxon>Spelaeicoccus</taxon>
    </lineage>
</organism>